<dbReference type="CDD" id="cd03791">
    <property type="entry name" value="GT5_Glycogen_synthase_DULL1-like"/>
    <property type="match status" value="1"/>
</dbReference>
<comment type="pathway">
    <text evidence="7">Glycan biosynthesis; glycogen biosynthesis.</text>
</comment>
<evidence type="ECO:0000259" key="9">
    <source>
        <dbReference type="Pfam" id="PF08323"/>
    </source>
</evidence>
<evidence type="ECO:0000256" key="6">
    <source>
        <dbReference type="ARBA" id="ARBA00023056"/>
    </source>
</evidence>
<dbReference type="InterPro" id="IPR001296">
    <property type="entry name" value="Glyco_trans_1"/>
</dbReference>
<evidence type="ECO:0000256" key="3">
    <source>
        <dbReference type="ARBA" id="ARBA00010281"/>
    </source>
</evidence>
<feature type="domain" description="Starch synthase catalytic" evidence="9">
    <location>
        <begin position="2"/>
        <end position="237"/>
    </location>
</feature>
<dbReference type="Gene3D" id="3.40.50.2000">
    <property type="entry name" value="Glycogen Phosphorylase B"/>
    <property type="match status" value="2"/>
</dbReference>
<proteinExistence type="inferred from homology"/>
<gene>
    <name evidence="7 10" type="primary">glgA</name>
    <name evidence="10" type="ORF">GCM10008018_54700</name>
</gene>
<dbReference type="NCBIfam" id="TIGR02095">
    <property type="entry name" value="glgA"/>
    <property type="match status" value="1"/>
</dbReference>
<dbReference type="SUPFAM" id="SSF53756">
    <property type="entry name" value="UDP-Glycosyltransferase/glycogen phosphorylase"/>
    <property type="match status" value="1"/>
</dbReference>
<dbReference type="InterPro" id="IPR013534">
    <property type="entry name" value="Starch_synth_cat_dom"/>
</dbReference>
<dbReference type="RefSeq" id="WP_189017718.1">
    <property type="nucleotide sequence ID" value="NZ_BMHE01000040.1"/>
</dbReference>
<evidence type="ECO:0000313" key="11">
    <source>
        <dbReference type="Proteomes" id="UP000615455"/>
    </source>
</evidence>
<keyword evidence="6 7" id="KW-0320">Glycogen biosynthesis</keyword>
<dbReference type="NCBIfam" id="NF001899">
    <property type="entry name" value="PRK00654.1-2"/>
    <property type="match status" value="1"/>
</dbReference>
<comment type="catalytic activity">
    <reaction evidence="1 7">
        <text>[(1-&gt;4)-alpha-D-glucosyl](n) + ADP-alpha-D-glucose = [(1-&gt;4)-alpha-D-glucosyl](n+1) + ADP + H(+)</text>
        <dbReference type="Rhea" id="RHEA:18189"/>
        <dbReference type="Rhea" id="RHEA-COMP:9584"/>
        <dbReference type="Rhea" id="RHEA-COMP:9587"/>
        <dbReference type="ChEBI" id="CHEBI:15378"/>
        <dbReference type="ChEBI" id="CHEBI:15444"/>
        <dbReference type="ChEBI" id="CHEBI:57498"/>
        <dbReference type="ChEBI" id="CHEBI:456216"/>
        <dbReference type="EC" id="2.4.1.21"/>
    </reaction>
</comment>
<dbReference type="HAMAP" id="MF_00484">
    <property type="entry name" value="Glycogen_synth"/>
    <property type="match status" value="1"/>
</dbReference>
<protein>
    <recommendedName>
        <fullName evidence="7">Glycogen synthase</fullName>
        <ecNumber evidence="7">2.4.1.21</ecNumber>
    </recommendedName>
    <alternativeName>
        <fullName evidence="7">Starch [bacterial glycogen] synthase</fullName>
    </alternativeName>
</protein>
<name>A0ABQ1F7X0_9BACL</name>
<comment type="function">
    <text evidence="2 7">Synthesizes alpha-1,4-glucan chains using ADP-glucose.</text>
</comment>
<keyword evidence="5 7" id="KW-0808">Transferase</keyword>
<comment type="caution">
    <text evidence="10">The sequence shown here is derived from an EMBL/GenBank/DDBJ whole genome shotgun (WGS) entry which is preliminary data.</text>
</comment>
<reference evidence="11" key="1">
    <citation type="journal article" date="2019" name="Int. J. Syst. Evol. Microbiol.">
        <title>The Global Catalogue of Microorganisms (GCM) 10K type strain sequencing project: providing services to taxonomists for standard genome sequencing and annotation.</title>
        <authorList>
            <consortium name="The Broad Institute Genomics Platform"/>
            <consortium name="The Broad Institute Genome Sequencing Center for Infectious Disease"/>
            <person name="Wu L."/>
            <person name="Ma J."/>
        </authorList>
    </citation>
    <scope>NUCLEOTIDE SEQUENCE [LARGE SCALE GENOMIC DNA]</scope>
    <source>
        <strain evidence="11">CGMCC 1.15043</strain>
    </source>
</reference>
<dbReference type="EMBL" id="BMHE01000040">
    <property type="protein sequence ID" value="GGA01484.1"/>
    <property type="molecule type" value="Genomic_DNA"/>
</dbReference>
<keyword evidence="11" id="KW-1185">Reference proteome</keyword>
<dbReference type="NCBIfam" id="NF001898">
    <property type="entry name" value="PRK00654.1-1"/>
    <property type="match status" value="1"/>
</dbReference>
<feature type="domain" description="Glycosyl transferase family 1" evidence="8">
    <location>
        <begin position="291"/>
        <end position="435"/>
    </location>
</feature>
<evidence type="ECO:0000259" key="8">
    <source>
        <dbReference type="Pfam" id="PF00534"/>
    </source>
</evidence>
<evidence type="ECO:0000256" key="1">
    <source>
        <dbReference type="ARBA" id="ARBA00001478"/>
    </source>
</evidence>
<evidence type="ECO:0000256" key="7">
    <source>
        <dbReference type="HAMAP-Rule" id="MF_00484"/>
    </source>
</evidence>
<keyword evidence="4 7" id="KW-0328">Glycosyltransferase</keyword>
<accession>A0ABQ1F7X0</accession>
<evidence type="ECO:0000256" key="5">
    <source>
        <dbReference type="ARBA" id="ARBA00022679"/>
    </source>
</evidence>
<dbReference type="PANTHER" id="PTHR45825:SF11">
    <property type="entry name" value="ALPHA AMYLASE DOMAIN-CONTAINING PROTEIN"/>
    <property type="match status" value="1"/>
</dbReference>
<evidence type="ECO:0000256" key="2">
    <source>
        <dbReference type="ARBA" id="ARBA00002764"/>
    </source>
</evidence>
<evidence type="ECO:0000256" key="4">
    <source>
        <dbReference type="ARBA" id="ARBA00022676"/>
    </source>
</evidence>
<dbReference type="Pfam" id="PF08323">
    <property type="entry name" value="Glyco_transf_5"/>
    <property type="match status" value="1"/>
</dbReference>
<comment type="similarity">
    <text evidence="3 7">Belongs to the glycosyltransferase 1 family. Bacterial/plant glycogen synthase subfamily.</text>
</comment>
<dbReference type="PANTHER" id="PTHR45825">
    <property type="entry name" value="GRANULE-BOUND STARCH SYNTHASE 1, CHLOROPLASTIC/AMYLOPLASTIC"/>
    <property type="match status" value="1"/>
</dbReference>
<dbReference type="InterPro" id="IPR011835">
    <property type="entry name" value="GS/SS"/>
</dbReference>
<organism evidence="10 11">
    <name type="scientific">Paenibacillus marchantiophytorum</name>
    <dbReference type="NCBI Taxonomy" id="1619310"/>
    <lineage>
        <taxon>Bacteria</taxon>
        <taxon>Bacillati</taxon>
        <taxon>Bacillota</taxon>
        <taxon>Bacilli</taxon>
        <taxon>Bacillales</taxon>
        <taxon>Paenibacillaceae</taxon>
        <taxon>Paenibacillus</taxon>
    </lineage>
</organism>
<dbReference type="EC" id="2.4.1.21" evidence="7"/>
<dbReference type="Proteomes" id="UP000615455">
    <property type="component" value="Unassembled WGS sequence"/>
</dbReference>
<sequence>MNILFAASEAVPFIKTGGLADVIGSLPKELTQQGMDVRVILPKYGDIPAKYREAMTNVVRFDIYVGWRKQYIGIDVLEHDGVTFYFLDNEFYYKRPGIYGYGDEAERFGFFCRGVIEALPLLDFQPDVIHCHDWQTGMIPVLLKAHYQHLSFFSQIKTIMTVHNLKYQGVFDQSLLKDLFGLSDDHFSGTALELHGGASFLKGGLLYSDRLTTVSQTYAEEIQTPYYGEYLDSLLRHRHDQLTGIVNGIDYDIFDPMTDPHLVMNYRDSLPKKQMNKLALQERLGLPVSGEVPMIALVTRLVQQKGLDLIQHVLSEILALDIQLVVLGTGEAGYEQMFRDAAQKHPGKVSALINFDEALAHQIYAASDMFLMPSQFEPCGIGQLIALRYRSVPVVRETGGLKDTVQPFNEFTGEGTGFSFSHYNAHDMLHTIRRAVFFYKNDRDSWLKIQQNMKKGDFSWKKSAQQYISLYRDVVKFRRSH</sequence>
<dbReference type="Pfam" id="PF00534">
    <property type="entry name" value="Glycos_transf_1"/>
    <property type="match status" value="1"/>
</dbReference>
<feature type="binding site" evidence="7">
    <location>
        <position position="15"/>
    </location>
    <ligand>
        <name>ADP-alpha-D-glucose</name>
        <dbReference type="ChEBI" id="CHEBI:57498"/>
    </ligand>
</feature>
<evidence type="ECO:0000313" key="10">
    <source>
        <dbReference type="EMBL" id="GGA01484.1"/>
    </source>
</evidence>